<evidence type="ECO:0000256" key="3">
    <source>
        <dbReference type="ARBA" id="ARBA00022771"/>
    </source>
</evidence>
<dbReference type="PANTHER" id="PTHR46481:SF10">
    <property type="entry name" value="ZINC FINGER BED DOMAIN-CONTAINING PROTEIN 39"/>
    <property type="match status" value="1"/>
</dbReference>
<dbReference type="Pfam" id="PF02892">
    <property type="entry name" value="zf-BED"/>
    <property type="match status" value="1"/>
</dbReference>
<dbReference type="GO" id="GO:0008270">
    <property type="term" value="F:zinc ion binding"/>
    <property type="evidence" value="ECO:0007669"/>
    <property type="project" value="UniProtKB-KW"/>
</dbReference>
<evidence type="ECO:0000256" key="7">
    <source>
        <dbReference type="ARBA" id="ARBA00023242"/>
    </source>
</evidence>
<keyword evidence="5" id="KW-0805">Transcription regulation</keyword>
<dbReference type="GO" id="GO:0005634">
    <property type="term" value="C:nucleus"/>
    <property type="evidence" value="ECO:0007669"/>
    <property type="project" value="UniProtKB-SubCell"/>
</dbReference>
<dbReference type="EMBL" id="CAJNRE010008987">
    <property type="protein sequence ID" value="CAF2078391.1"/>
    <property type="molecule type" value="Genomic_DNA"/>
</dbReference>
<evidence type="ECO:0000256" key="2">
    <source>
        <dbReference type="ARBA" id="ARBA00022723"/>
    </source>
</evidence>
<evidence type="ECO:0000313" key="10">
    <source>
        <dbReference type="Proteomes" id="UP000663824"/>
    </source>
</evidence>
<comment type="subcellular location">
    <subcellularLocation>
        <location evidence="1">Nucleus</location>
    </subcellularLocation>
</comment>
<keyword evidence="4" id="KW-0862">Zinc</keyword>
<evidence type="ECO:0000256" key="5">
    <source>
        <dbReference type="ARBA" id="ARBA00023015"/>
    </source>
</evidence>
<dbReference type="InterPro" id="IPR052035">
    <property type="entry name" value="ZnF_BED_domain_contain"/>
</dbReference>
<dbReference type="GO" id="GO:0003677">
    <property type="term" value="F:DNA binding"/>
    <property type="evidence" value="ECO:0007669"/>
    <property type="project" value="InterPro"/>
</dbReference>
<proteinExistence type="predicted"/>
<feature type="domain" description="BED-type" evidence="8">
    <location>
        <begin position="76"/>
        <end position="121"/>
    </location>
</feature>
<gene>
    <name evidence="9" type="ORF">MBJ925_LOCUS18050</name>
</gene>
<keyword evidence="6" id="KW-0804">Transcription</keyword>
<evidence type="ECO:0000256" key="6">
    <source>
        <dbReference type="ARBA" id="ARBA00023163"/>
    </source>
</evidence>
<evidence type="ECO:0000313" key="9">
    <source>
        <dbReference type="EMBL" id="CAF2078391.1"/>
    </source>
</evidence>
<accession>A0A816RXW6</accession>
<name>A0A816RXW6_9BILA</name>
<dbReference type="InterPro" id="IPR003656">
    <property type="entry name" value="Znf_BED"/>
</dbReference>
<dbReference type="InterPro" id="IPR012337">
    <property type="entry name" value="RNaseH-like_sf"/>
</dbReference>
<reference evidence="9" key="1">
    <citation type="submission" date="2021-02" db="EMBL/GenBank/DDBJ databases">
        <authorList>
            <person name="Nowell W R."/>
        </authorList>
    </citation>
    <scope>NUCLEOTIDE SEQUENCE</scope>
</reference>
<dbReference type="AlphaFoldDB" id="A0A816RXW6"/>
<dbReference type="SUPFAM" id="SSF53098">
    <property type="entry name" value="Ribonuclease H-like"/>
    <property type="match status" value="1"/>
</dbReference>
<comment type="caution">
    <text evidence="9">The sequence shown here is derived from an EMBL/GenBank/DDBJ whole genome shotgun (WGS) entry which is preliminary data.</text>
</comment>
<sequence length="344" mass="39387">MNSQSILVNLTNCTIADRRNDSDQTVTREHLPISESNEILCDDAGRINGSRKKLKVAQDKAIAISGSNDDSTATISQVWQYAVRCPNSNFSICCLCPNRKKISTNNESTSTLRRHLITQHQLHELKLPNKKRKRTVVSFDGDKKKLHELFTKCIILDGRTFNDLQKPGLKQILKELIPGYEPPIRFSVTRLLKHLHNFHLKKLIDNLSIIDDISITLDLWSNRQMRSFLVITGHFFLHNSFDLTSTVLSFSTFNCHHKSIDILRILQDKLKEPSILHKVIRVTTDGGRNVARVVYDMNLNLKRIWCVAHRLHLSITNAFGLWIVRKDDDNGTGALEQGINYLIF</sequence>
<keyword evidence="2" id="KW-0479">Metal-binding</keyword>
<dbReference type="PANTHER" id="PTHR46481">
    <property type="entry name" value="ZINC FINGER BED DOMAIN-CONTAINING PROTEIN 4"/>
    <property type="match status" value="1"/>
</dbReference>
<evidence type="ECO:0000256" key="4">
    <source>
        <dbReference type="ARBA" id="ARBA00022833"/>
    </source>
</evidence>
<evidence type="ECO:0000259" key="8">
    <source>
        <dbReference type="Pfam" id="PF02892"/>
    </source>
</evidence>
<protein>
    <recommendedName>
        <fullName evidence="8">BED-type domain-containing protein</fullName>
    </recommendedName>
</protein>
<keyword evidence="3" id="KW-0863">Zinc-finger</keyword>
<keyword evidence="7" id="KW-0539">Nucleus</keyword>
<evidence type="ECO:0000256" key="1">
    <source>
        <dbReference type="ARBA" id="ARBA00004123"/>
    </source>
</evidence>
<organism evidence="9 10">
    <name type="scientific">Rotaria magnacalcarata</name>
    <dbReference type="NCBI Taxonomy" id="392030"/>
    <lineage>
        <taxon>Eukaryota</taxon>
        <taxon>Metazoa</taxon>
        <taxon>Spiralia</taxon>
        <taxon>Gnathifera</taxon>
        <taxon>Rotifera</taxon>
        <taxon>Eurotatoria</taxon>
        <taxon>Bdelloidea</taxon>
        <taxon>Philodinida</taxon>
        <taxon>Philodinidae</taxon>
        <taxon>Rotaria</taxon>
    </lineage>
</organism>
<dbReference type="Proteomes" id="UP000663824">
    <property type="component" value="Unassembled WGS sequence"/>
</dbReference>